<dbReference type="STRING" id="662367.SAMN05216167_12060"/>
<gene>
    <name evidence="6" type="ORF">SAMN05216167_12060</name>
</gene>
<evidence type="ECO:0000256" key="1">
    <source>
        <dbReference type="ARBA" id="ARBA00022692"/>
    </source>
</evidence>
<dbReference type="InterPro" id="IPR036259">
    <property type="entry name" value="MFS_trans_sf"/>
</dbReference>
<evidence type="ECO:0000256" key="2">
    <source>
        <dbReference type="ARBA" id="ARBA00022989"/>
    </source>
</evidence>
<feature type="transmembrane region" description="Helical" evidence="4">
    <location>
        <begin position="369"/>
        <end position="386"/>
    </location>
</feature>
<organism evidence="6 7">
    <name type="scientific">Spirosoma endophyticum</name>
    <dbReference type="NCBI Taxonomy" id="662367"/>
    <lineage>
        <taxon>Bacteria</taxon>
        <taxon>Pseudomonadati</taxon>
        <taxon>Bacteroidota</taxon>
        <taxon>Cytophagia</taxon>
        <taxon>Cytophagales</taxon>
        <taxon>Cytophagaceae</taxon>
        <taxon>Spirosoma</taxon>
    </lineage>
</organism>
<dbReference type="Gene3D" id="1.20.1250.20">
    <property type="entry name" value="MFS general substrate transporter like domains"/>
    <property type="match status" value="1"/>
</dbReference>
<dbReference type="InterPro" id="IPR052714">
    <property type="entry name" value="MFS_Exporter"/>
</dbReference>
<dbReference type="OrthoDB" id="322544at2"/>
<evidence type="ECO:0000256" key="3">
    <source>
        <dbReference type="ARBA" id="ARBA00023136"/>
    </source>
</evidence>
<feature type="transmembrane region" description="Helical" evidence="4">
    <location>
        <begin position="305"/>
        <end position="328"/>
    </location>
</feature>
<dbReference type="Proteomes" id="UP000198598">
    <property type="component" value="Unassembled WGS sequence"/>
</dbReference>
<evidence type="ECO:0000259" key="5">
    <source>
        <dbReference type="PROSITE" id="PS50850"/>
    </source>
</evidence>
<dbReference type="NCBIfam" id="NF003477">
    <property type="entry name" value="PRK05122.1"/>
    <property type="match status" value="1"/>
</dbReference>
<feature type="transmembrane region" description="Helical" evidence="4">
    <location>
        <begin position="217"/>
        <end position="244"/>
    </location>
</feature>
<feature type="transmembrane region" description="Helical" evidence="4">
    <location>
        <begin position="120"/>
        <end position="141"/>
    </location>
</feature>
<feature type="transmembrane region" description="Helical" evidence="4">
    <location>
        <begin position="148"/>
        <end position="172"/>
    </location>
</feature>
<dbReference type="SUPFAM" id="SSF103473">
    <property type="entry name" value="MFS general substrate transporter"/>
    <property type="match status" value="1"/>
</dbReference>
<dbReference type="InterPro" id="IPR020846">
    <property type="entry name" value="MFS_dom"/>
</dbReference>
<keyword evidence="1 4" id="KW-0812">Transmembrane</keyword>
<evidence type="ECO:0000256" key="4">
    <source>
        <dbReference type="SAM" id="Phobius"/>
    </source>
</evidence>
<dbReference type="EMBL" id="FOLQ01000020">
    <property type="protein sequence ID" value="SFE83782.1"/>
    <property type="molecule type" value="Genomic_DNA"/>
</dbReference>
<dbReference type="GO" id="GO:0022857">
    <property type="term" value="F:transmembrane transporter activity"/>
    <property type="evidence" value="ECO:0007669"/>
    <property type="project" value="InterPro"/>
</dbReference>
<dbReference type="PROSITE" id="PS50850">
    <property type="entry name" value="MFS"/>
    <property type="match status" value="1"/>
</dbReference>
<feature type="transmembrane region" description="Helical" evidence="4">
    <location>
        <begin position="81"/>
        <end position="114"/>
    </location>
</feature>
<keyword evidence="7" id="KW-1185">Reference proteome</keyword>
<evidence type="ECO:0000313" key="7">
    <source>
        <dbReference type="Proteomes" id="UP000198598"/>
    </source>
</evidence>
<feature type="transmembrane region" description="Helical" evidence="4">
    <location>
        <begin position="12"/>
        <end position="37"/>
    </location>
</feature>
<feature type="transmembrane region" description="Helical" evidence="4">
    <location>
        <begin position="178"/>
        <end position="197"/>
    </location>
</feature>
<evidence type="ECO:0000313" key="6">
    <source>
        <dbReference type="EMBL" id="SFE83782.1"/>
    </source>
</evidence>
<dbReference type="PANTHER" id="PTHR23531:SF1">
    <property type="entry name" value="QUINOLENE RESISTANCE PROTEIN NORA"/>
    <property type="match status" value="1"/>
</dbReference>
<dbReference type="AlphaFoldDB" id="A0A1I2DT25"/>
<feature type="domain" description="Major facilitator superfamily (MFS) profile" evidence="5">
    <location>
        <begin position="178"/>
        <end position="398"/>
    </location>
</feature>
<reference evidence="6 7" key="1">
    <citation type="submission" date="2016-10" db="EMBL/GenBank/DDBJ databases">
        <authorList>
            <person name="de Groot N.N."/>
        </authorList>
    </citation>
    <scope>NUCLEOTIDE SEQUENCE [LARGE SCALE GENOMIC DNA]</scope>
    <source>
        <strain evidence="6 7">DSM 26130</strain>
    </source>
</reference>
<dbReference type="RefSeq" id="WP_093832944.1">
    <property type="nucleotide sequence ID" value="NZ_FOLQ01000020.1"/>
</dbReference>
<dbReference type="PANTHER" id="PTHR23531">
    <property type="entry name" value="QUINOLENE RESISTANCE PROTEIN NORA"/>
    <property type="match status" value="1"/>
</dbReference>
<sequence>MVERTQAERTPLTRILLLIFGTISFEFLIMGISLGLLPGFVHTTLHFNNVMVGVVVGLQYVATLLTRHLAGKSADMKGGKVTVTIGLALSALSGLCCLIAIFFTANAILCLIILMLARILLGVGESYLVVGMFAWGFVLVGSKNTGKVMVWTGLGMHGGMALGAPAGLFLLTSFGNETAFATMVGMPFLGYLLTLLLPSIPLPQLEKRLPFYHAIKLVWKAGTGLAMASIGFSGIASFITLYFAQKGWDNAPLALSAFGTGYLVMRLFFAHFPDKFGGAKVAIVCLVVESIGQTCIWQAPNGLVAILGAILTGCGMSLVFPSFGQLAIKAISPSNRGMAMAAYNAFFDLGMGLTAPLAGLIAGGVHYEYIYLFGAVAAIVGLVIAYQELSSEKANWAT</sequence>
<name>A0A1I2DT25_9BACT</name>
<proteinExistence type="predicted"/>
<keyword evidence="2 4" id="KW-1133">Transmembrane helix</keyword>
<feature type="transmembrane region" description="Helical" evidence="4">
    <location>
        <begin position="49"/>
        <end position="69"/>
    </location>
</feature>
<dbReference type="InterPro" id="IPR011701">
    <property type="entry name" value="MFS"/>
</dbReference>
<accession>A0A1I2DT25</accession>
<feature type="transmembrane region" description="Helical" evidence="4">
    <location>
        <begin position="340"/>
        <end position="363"/>
    </location>
</feature>
<feature type="transmembrane region" description="Helical" evidence="4">
    <location>
        <begin position="250"/>
        <end position="269"/>
    </location>
</feature>
<dbReference type="Pfam" id="PF07690">
    <property type="entry name" value="MFS_1"/>
    <property type="match status" value="2"/>
</dbReference>
<protein>
    <submittedName>
        <fullName evidence="6">Predicted arabinose efflux permease, MFS family</fullName>
    </submittedName>
</protein>
<keyword evidence="3 4" id="KW-0472">Membrane</keyword>